<dbReference type="OrthoDB" id="9813383at2"/>
<dbReference type="EMBL" id="WKKI01000018">
    <property type="protein sequence ID" value="MRX72591.1"/>
    <property type="molecule type" value="Genomic_DNA"/>
</dbReference>
<dbReference type="InterPro" id="IPR044668">
    <property type="entry name" value="PuuD-like"/>
</dbReference>
<proteinExistence type="predicted"/>
<dbReference type="InterPro" id="IPR011697">
    <property type="entry name" value="Peptidase_C26"/>
</dbReference>
<sequence length="246" mass="27097">MTAKKPVIGITSSTVNHKGNDAVLIHYAYPEAIIKAGGTPLIIPIDVNEDSAENWVKLCDGILLSGGEDIDPLSYKQNPRPGVGRVNRDRDITEMNVVKMAKKEKTPLFAICRGISTLNVALGGTLIQDIEYEFGDDAIKHSQDAVLPDATHMLEIKEGTRLYEIMGSPEIEINSLHHQAIDDLAEDLTATAHAPDGVIEAVEGKDKSWPVLGVQWHPEEMAKKYENMQKLFDMFIEQCSSKEYAG</sequence>
<dbReference type="InterPro" id="IPR029062">
    <property type="entry name" value="Class_I_gatase-like"/>
</dbReference>
<dbReference type="PROSITE" id="PS51273">
    <property type="entry name" value="GATASE_TYPE_1"/>
    <property type="match status" value="1"/>
</dbReference>
<dbReference type="SUPFAM" id="SSF52317">
    <property type="entry name" value="Class I glutamine amidotransferase-like"/>
    <property type="match status" value="1"/>
</dbReference>
<dbReference type="Proteomes" id="UP000448867">
    <property type="component" value="Unassembled WGS sequence"/>
</dbReference>
<keyword evidence="1" id="KW-0378">Hydrolase</keyword>
<dbReference type="Gene3D" id="3.40.50.880">
    <property type="match status" value="1"/>
</dbReference>
<name>A0A7X2LYQ1_9BACI</name>
<keyword evidence="2" id="KW-1185">Reference proteome</keyword>
<dbReference type="PANTHER" id="PTHR43235:SF1">
    <property type="entry name" value="GLUTAMINE AMIDOTRANSFERASE PB2B2.05-RELATED"/>
    <property type="match status" value="1"/>
</dbReference>
<dbReference type="GO" id="GO:0005829">
    <property type="term" value="C:cytosol"/>
    <property type="evidence" value="ECO:0007669"/>
    <property type="project" value="TreeGrafter"/>
</dbReference>
<evidence type="ECO:0000313" key="1">
    <source>
        <dbReference type="EMBL" id="MRX72591.1"/>
    </source>
</evidence>
<evidence type="ECO:0000313" key="2">
    <source>
        <dbReference type="Proteomes" id="UP000448867"/>
    </source>
</evidence>
<dbReference type="RefSeq" id="WP_154307754.1">
    <property type="nucleotide sequence ID" value="NZ_WKKI01000018.1"/>
</dbReference>
<dbReference type="FunFam" id="3.40.50.880:FF:000030">
    <property type="entry name" value="Gamma-glutamyl-gamma-aminobutyrate hydrolase PuuD"/>
    <property type="match status" value="1"/>
</dbReference>
<comment type="caution">
    <text evidence="1">The sequence shown here is derived from an EMBL/GenBank/DDBJ whole genome shotgun (WGS) entry which is preliminary data.</text>
</comment>
<dbReference type="CDD" id="cd01745">
    <property type="entry name" value="GATase1_2"/>
    <property type="match status" value="1"/>
</dbReference>
<organism evidence="1 2">
    <name type="scientific">Metabacillus lacus</name>
    <dbReference type="NCBI Taxonomy" id="1983721"/>
    <lineage>
        <taxon>Bacteria</taxon>
        <taxon>Bacillati</taxon>
        <taxon>Bacillota</taxon>
        <taxon>Bacilli</taxon>
        <taxon>Bacillales</taxon>
        <taxon>Bacillaceae</taxon>
        <taxon>Metabacillus</taxon>
    </lineage>
</organism>
<dbReference type="GO" id="GO:0033969">
    <property type="term" value="F:gamma-glutamyl-gamma-aminobutyrate hydrolase activity"/>
    <property type="evidence" value="ECO:0007669"/>
    <property type="project" value="TreeGrafter"/>
</dbReference>
<dbReference type="Pfam" id="PF07722">
    <property type="entry name" value="Peptidase_C26"/>
    <property type="match status" value="1"/>
</dbReference>
<gene>
    <name evidence="1" type="ORF">GJU40_10575</name>
</gene>
<dbReference type="PANTHER" id="PTHR43235">
    <property type="entry name" value="GLUTAMINE AMIDOTRANSFERASE PB2B2.05-RELATED"/>
    <property type="match status" value="1"/>
</dbReference>
<dbReference type="GO" id="GO:0006598">
    <property type="term" value="P:polyamine catabolic process"/>
    <property type="evidence" value="ECO:0007669"/>
    <property type="project" value="TreeGrafter"/>
</dbReference>
<accession>A0A7X2LYQ1</accession>
<protein>
    <submittedName>
        <fullName evidence="1">Gamma-glutamyl-gamma-aminobutyrate hydrolase family protein</fullName>
    </submittedName>
</protein>
<reference evidence="1 2" key="1">
    <citation type="submission" date="2019-11" db="EMBL/GenBank/DDBJ databases">
        <title>Bacillus lacus genome.</title>
        <authorList>
            <person name="Allen C.J."/>
            <person name="Newman J.D."/>
        </authorList>
    </citation>
    <scope>NUCLEOTIDE SEQUENCE [LARGE SCALE GENOMIC DNA]</scope>
    <source>
        <strain evidence="1 2">KCTC 33946</strain>
    </source>
</reference>
<dbReference type="AlphaFoldDB" id="A0A7X2LYQ1"/>